<dbReference type="AlphaFoldDB" id="A0A840S2L1"/>
<comment type="caution">
    <text evidence="1">The sequence shown here is derived from an EMBL/GenBank/DDBJ whole genome shotgun (WGS) entry which is preliminary data.</text>
</comment>
<gene>
    <name evidence="1" type="ORF">HNQ51_000123</name>
</gene>
<sequence length="172" mass="17828">MTTALAGWVARVRACDIARAGIELQGAPPTSVEAFAREFGVNLGQVTACLQLLVDGPHLLFVGAPVVIAAYSARAGTFRVSFDGEAPPDLASLDVPAAGTWLTVAAAEAGELPAAAPHWAVMTLGPRGPSGINAGAAATLRRYMTDRASLDPFELRTAQAFWACADHCLDGR</sequence>
<dbReference type="EMBL" id="JACHHO010000001">
    <property type="protein sequence ID" value="MBB5202830.1"/>
    <property type="molecule type" value="Genomic_DNA"/>
</dbReference>
<protein>
    <submittedName>
        <fullName evidence="1">Uncharacterized protein</fullName>
    </submittedName>
</protein>
<dbReference type="RefSeq" id="WP_138858076.1">
    <property type="nucleotide sequence ID" value="NZ_CP040709.1"/>
</dbReference>
<proteinExistence type="predicted"/>
<dbReference type="OrthoDB" id="10001835at2"/>
<evidence type="ECO:0000313" key="1">
    <source>
        <dbReference type="EMBL" id="MBB5202830.1"/>
    </source>
</evidence>
<organism evidence="1 2">
    <name type="scientific">Inhella inkyongensis</name>
    <dbReference type="NCBI Taxonomy" id="392593"/>
    <lineage>
        <taxon>Bacteria</taxon>
        <taxon>Pseudomonadati</taxon>
        <taxon>Pseudomonadota</taxon>
        <taxon>Betaproteobacteria</taxon>
        <taxon>Burkholderiales</taxon>
        <taxon>Sphaerotilaceae</taxon>
        <taxon>Inhella</taxon>
    </lineage>
</organism>
<evidence type="ECO:0000313" key="2">
    <source>
        <dbReference type="Proteomes" id="UP000554837"/>
    </source>
</evidence>
<reference evidence="1 2" key="1">
    <citation type="submission" date="2020-08" db="EMBL/GenBank/DDBJ databases">
        <title>Genomic Encyclopedia of Type Strains, Phase IV (KMG-IV): sequencing the most valuable type-strain genomes for metagenomic binning, comparative biology and taxonomic classification.</title>
        <authorList>
            <person name="Goeker M."/>
        </authorList>
    </citation>
    <scope>NUCLEOTIDE SEQUENCE [LARGE SCALE GENOMIC DNA]</scope>
    <source>
        <strain evidence="1 2">DSM 23958</strain>
    </source>
</reference>
<name>A0A840S2L1_9BURK</name>
<keyword evidence="2" id="KW-1185">Reference proteome</keyword>
<accession>A0A840S2L1</accession>
<dbReference type="Proteomes" id="UP000554837">
    <property type="component" value="Unassembled WGS sequence"/>
</dbReference>